<dbReference type="AlphaFoldDB" id="S4XTU5"/>
<reference evidence="1 2" key="1">
    <citation type="journal article" date="2013" name="Sci. Rep.">
        <title>Extraordinary expansion of a Sorangium cellulosum genome from an alkaline milieu.</title>
        <authorList>
            <person name="Han K."/>
            <person name="Li Z.F."/>
            <person name="Peng R."/>
            <person name="Zhu L.P."/>
            <person name="Zhou T."/>
            <person name="Wang L.G."/>
            <person name="Li S.G."/>
            <person name="Zhang X.B."/>
            <person name="Hu W."/>
            <person name="Wu Z.H."/>
            <person name="Qin N."/>
            <person name="Li Y.Z."/>
        </authorList>
    </citation>
    <scope>NUCLEOTIDE SEQUENCE [LARGE SCALE GENOMIC DNA]</scope>
    <source>
        <strain evidence="1 2">So0157-2</strain>
    </source>
</reference>
<evidence type="ECO:0000313" key="2">
    <source>
        <dbReference type="Proteomes" id="UP000014803"/>
    </source>
</evidence>
<organism evidence="1 2">
    <name type="scientific">Sorangium cellulosum So0157-2</name>
    <dbReference type="NCBI Taxonomy" id="1254432"/>
    <lineage>
        <taxon>Bacteria</taxon>
        <taxon>Pseudomonadati</taxon>
        <taxon>Myxococcota</taxon>
        <taxon>Polyangia</taxon>
        <taxon>Polyangiales</taxon>
        <taxon>Polyangiaceae</taxon>
        <taxon>Sorangium</taxon>
    </lineage>
</organism>
<dbReference type="HOGENOM" id="CLU_3405501_0_0_7"/>
<accession>S4XTU5</accession>
<name>S4XTU5_SORCE</name>
<dbReference type="EMBL" id="CP003969">
    <property type="protein sequence ID" value="AGP35934.1"/>
    <property type="molecule type" value="Genomic_DNA"/>
</dbReference>
<protein>
    <submittedName>
        <fullName evidence="1">Uncharacterized protein</fullName>
    </submittedName>
</protein>
<gene>
    <name evidence="1" type="ORF">SCE1572_16335</name>
</gene>
<sequence length="30" mass="3561">MPRREPARDGCNPPFVIDGQGHKRYKRECF</sequence>
<dbReference type="KEGG" id="scu:SCE1572_16335"/>
<dbReference type="Proteomes" id="UP000014803">
    <property type="component" value="Chromosome"/>
</dbReference>
<evidence type="ECO:0000313" key="1">
    <source>
        <dbReference type="EMBL" id="AGP35934.1"/>
    </source>
</evidence>
<proteinExistence type="predicted"/>